<reference evidence="2" key="1">
    <citation type="submission" date="2022-01" db="EMBL/GenBank/DDBJ databases">
        <authorList>
            <person name="King R."/>
        </authorList>
    </citation>
    <scope>NUCLEOTIDE SEQUENCE</scope>
</reference>
<feature type="compositionally biased region" description="Gly residues" evidence="1">
    <location>
        <begin position="104"/>
        <end position="113"/>
    </location>
</feature>
<protein>
    <submittedName>
        <fullName evidence="2">Uncharacterized protein</fullName>
    </submittedName>
</protein>
<dbReference type="Proteomes" id="UP001152798">
    <property type="component" value="Chromosome 4"/>
</dbReference>
<feature type="region of interest" description="Disordered" evidence="1">
    <location>
        <begin position="104"/>
        <end position="207"/>
    </location>
</feature>
<evidence type="ECO:0000313" key="2">
    <source>
        <dbReference type="EMBL" id="CAH1398036.1"/>
    </source>
</evidence>
<dbReference type="OrthoDB" id="6629484at2759"/>
<sequence>MAGDLNGIGFSLRVRVIPPTRESQVARPPRSPVDFQFVGEDEVPLGAVRSGGCLGSHPSNSFADGAECLILWTSQLVRRVKEFVFYFPPTYYHGPPPVYPGGTFFGGGSGVPSGGRPVTQNPGGSKPTTPKPGGRRPPTLRPAGTRPSTSKPGSDKSKGARTTTRRPAGTKPTTPKTTTTVSTTSVSTKSTTVSTTAKTTPPTQSTEQTFVDETTIRPFYNMLCGVCPPMKQCLCPGVHF</sequence>
<evidence type="ECO:0000313" key="3">
    <source>
        <dbReference type="Proteomes" id="UP001152798"/>
    </source>
</evidence>
<proteinExistence type="predicted"/>
<organism evidence="2 3">
    <name type="scientific">Nezara viridula</name>
    <name type="common">Southern green stink bug</name>
    <name type="synonym">Cimex viridulus</name>
    <dbReference type="NCBI Taxonomy" id="85310"/>
    <lineage>
        <taxon>Eukaryota</taxon>
        <taxon>Metazoa</taxon>
        <taxon>Ecdysozoa</taxon>
        <taxon>Arthropoda</taxon>
        <taxon>Hexapoda</taxon>
        <taxon>Insecta</taxon>
        <taxon>Pterygota</taxon>
        <taxon>Neoptera</taxon>
        <taxon>Paraneoptera</taxon>
        <taxon>Hemiptera</taxon>
        <taxon>Heteroptera</taxon>
        <taxon>Panheteroptera</taxon>
        <taxon>Pentatomomorpha</taxon>
        <taxon>Pentatomoidea</taxon>
        <taxon>Pentatomidae</taxon>
        <taxon>Pentatominae</taxon>
        <taxon>Nezara</taxon>
    </lineage>
</organism>
<accession>A0A9P0MPE6</accession>
<feature type="compositionally biased region" description="Low complexity" evidence="1">
    <location>
        <begin position="160"/>
        <end position="203"/>
    </location>
</feature>
<dbReference type="EMBL" id="OV725080">
    <property type="protein sequence ID" value="CAH1398036.1"/>
    <property type="molecule type" value="Genomic_DNA"/>
</dbReference>
<dbReference type="AlphaFoldDB" id="A0A9P0MPE6"/>
<name>A0A9P0MPE6_NEZVI</name>
<gene>
    <name evidence="2" type="ORF">NEZAVI_LOCUS7764</name>
</gene>
<evidence type="ECO:0000256" key="1">
    <source>
        <dbReference type="SAM" id="MobiDB-lite"/>
    </source>
</evidence>
<feature type="compositionally biased region" description="Low complexity" evidence="1">
    <location>
        <begin position="114"/>
        <end position="132"/>
    </location>
</feature>
<keyword evidence="3" id="KW-1185">Reference proteome</keyword>